<evidence type="ECO:0000313" key="2">
    <source>
        <dbReference type="EMBL" id="SVC78507.1"/>
    </source>
</evidence>
<organism evidence="2">
    <name type="scientific">marine metagenome</name>
    <dbReference type="NCBI Taxonomy" id="408172"/>
    <lineage>
        <taxon>unclassified sequences</taxon>
        <taxon>metagenomes</taxon>
        <taxon>ecological metagenomes</taxon>
    </lineage>
</organism>
<proteinExistence type="predicted"/>
<sequence>MPEAPPVISTRCGSVIGGPPLVEIRGIGEPESRYHRATRKLPLRQHLREGMGTLPTPLGVRRRATTQPSPVDPTSMVGPSRAVS</sequence>
<dbReference type="AlphaFoldDB" id="A0A382Q079"/>
<evidence type="ECO:0000256" key="1">
    <source>
        <dbReference type="SAM" id="MobiDB-lite"/>
    </source>
</evidence>
<name>A0A382Q079_9ZZZZ</name>
<feature type="region of interest" description="Disordered" evidence="1">
    <location>
        <begin position="46"/>
        <end position="84"/>
    </location>
</feature>
<dbReference type="EMBL" id="UINC01110775">
    <property type="protein sequence ID" value="SVC78507.1"/>
    <property type="molecule type" value="Genomic_DNA"/>
</dbReference>
<gene>
    <name evidence="2" type="ORF">METZ01_LOCUS331361</name>
</gene>
<accession>A0A382Q079</accession>
<reference evidence="2" key="1">
    <citation type="submission" date="2018-05" db="EMBL/GenBank/DDBJ databases">
        <authorList>
            <person name="Lanie J.A."/>
            <person name="Ng W.-L."/>
            <person name="Kazmierczak K.M."/>
            <person name="Andrzejewski T.M."/>
            <person name="Davidsen T.M."/>
            <person name="Wayne K.J."/>
            <person name="Tettelin H."/>
            <person name="Glass J.I."/>
            <person name="Rusch D."/>
            <person name="Podicherti R."/>
            <person name="Tsui H.-C.T."/>
            <person name="Winkler M.E."/>
        </authorList>
    </citation>
    <scope>NUCLEOTIDE SEQUENCE</scope>
</reference>
<protein>
    <submittedName>
        <fullName evidence="2">Uncharacterized protein</fullName>
    </submittedName>
</protein>